<protein>
    <submittedName>
        <fullName evidence="1">Uncharacterized protein</fullName>
    </submittedName>
</protein>
<dbReference type="HOGENOM" id="CLU_1876176_0_0_1"/>
<gene>
    <name evidence="1" type="ORF">PHLGIDRAFT_169569</name>
</gene>
<dbReference type="Proteomes" id="UP000053257">
    <property type="component" value="Unassembled WGS sequence"/>
</dbReference>
<dbReference type="EMBL" id="KN840555">
    <property type="protein sequence ID" value="KIP05014.1"/>
    <property type="molecule type" value="Genomic_DNA"/>
</dbReference>
<reference evidence="1 2" key="1">
    <citation type="journal article" date="2014" name="PLoS Genet.">
        <title>Analysis of the Phlebiopsis gigantea genome, transcriptome and secretome provides insight into its pioneer colonization strategies of wood.</title>
        <authorList>
            <person name="Hori C."/>
            <person name="Ishida T."/>
            <person name="Igarashi K."/>
            <person name="Samejima M."/>
            <person name="Suzuki H."/>
            <person name="Master E."/>
            <person name="Ferreira P."/>
            <person name="Ruiz-Duenas F.J."/>
            <person name="Held B."/>
            <person name="Canessa P."/>
            <person name="Larrondo L.F."/>
            <person name="Schmoll M."/>
            <person name="Druzhinina I.S."/>
            <person name="Kubicek C.P."/>
            <person name="Gaskell J.A."/>
            <person name="Kersten P."/>
            <person name="St John F."/>
            <person name="Glasner J."/>
            <person name="Sabat G."/>
            <person name="Splinter BonDurant S."/>
            <person name="Syed K."/>
            <person name="Yadav J."/>
            <person name="Mgbeahuruike A.C."/>
            <person name="Kovalchuk A."/>
            <person name="Asiegbu F.O."/>
            <person name="Lackner G."/>
            <person name="Hoffmeister D."/>
            <person name="Rencoret J."/>
            <person name="Gutierrez A."/>
            <person name="Sun H."/>
            <person name="Lindquist E."/>
            <person name="Barry K."/>
            <person name="Riley R."/>
            <person name="Grigoriev I.V."/>
            <person name="Henrissat B."/>
            <person name="Kues U."/>
            <person name="Berka R.M."/>
            <person name="Martinez A.T."/>
            <person name="Covert S.F."/>
            <person name="Blanchette R.A."/>
            <person name="Cullen D."/>
        </authorList>
    </citation>
    <scope>NUCLEOTIDE SEQUENCE [LARGE SCALE GENOMIC DNA]</scope>
    <source>
        <strain evidence="1 2">11061_1 CR5-6</strain>
    </source>
</reference>
<evidence type="ECO:0000313" key="1">
    <source>
        <dbReference type="EMBL" id="KIP05014.1"/>
    </source>
</evidence>
<accession>A0A0C3NJC0</accession>
<sequence>MSEILHRCITPSCHPLATLVTIAHCPNCATTISGVQILLTATPKPAATLSHLTLEESEGSDSSDSESGFLSPLWKKPAVAFTMTEPADSSDTPSDISLPSDRHITGRSTTIQCRNCERLFVVDASVIVRSILVPST</sequence>
<name>A0A0C3NJC0_PHLG1</name>
<evidence type="ECO:0000313" key="2">
    <source>
        <dbReference type="Proteomes" id="UP000053257"/>
    </source>
</evidence>
<organism evidence="1 2">
    <name type="scientific">Phlebiopsis gigantea (strain 11061_1 CR5-6)</name>
    <name type="common">White-rot fungus</name>
    <name type="synonym">Peniophora gigantea</name>
    <dbReference type="NCBI Taxonomy" id="745531"/>
    <lineage>
        <taxon>Eukaryota</taxon>
        <taxon>Fungi</taxon>
        <taxon>Dikarya</taxon>
        <taxon>Basidiomycota</taxon>
        <taxon>Agaricomycotina</taxon>
        <taxon>Agaricomycetes</taxon>
        <taxon>Polyporales</taxon>
        <taxon>Phanerochaetaceae</taxon>
        <taxon>Phlebiopsis</taxon>
    </lineage>
</organism>
<dbReference type="AlphaFoldDB" id="A0A0C3NJC0"/>
<proteinExistence type="predicted"/>
<keyword evidence="2" id="KW-1185">Reference proteome</keyword>